<evidence type="ECO:0000256" key="2">
    <source>
        <dbReference type="SAM" id="MobiDB-lite"/>
    </source>
</evidence>
<evidence type="ECO:0000259" key="3">
    <source>
        <dbReference type="Pfam" id="PF04073"/>
    </source>
</evidence>
<organism evidence="4 5">
    <name type="scientific">Zingiber officinale</name>
    <name type="common">Ginger</name>
    <name type="synonym">Amomum zingiber</name>
    <dbReference type="NCBI Taxonomy" id="94328"/>
    <lineage>
        <taxon>Eukaryota</taxon>
        <taxon>Viridiplantae</taxon>
        <taxon>Streptophyta</taxon>
        <taxon>Embryophyta</taxon>
        <taxon>Tracheophyta</taxon>
        <taxon>Spermatophyta</taxon>
        <taxon>Magnoliopsida</taxon>
        <taxon>Liliopsida</taxon>
        <taxon>Zingiberales</taxon>
        <taxon>Zingiberaceae</taxon>
        <taxon>Zingiber</taxon>
    </lineage>
</organism>
<keyword evidence="5" id="KW-1185">Reference proteome</keyword>
<feature type="domain" description="YbaK/aminoacyl-tRNA synthetase-associated" evidence="3">
    <location>
        <begin position="358"/>
        <end position="443"/>
    </location>
</feature>
<feature type="compositionally biased region" description="Polar residues" evidence="2">
    <location>
        <begin position="257"/>
        <end position="272"/>
    </location>
</feature>
<name>A0A8J5LDJ0_ZINOF</name>
<dbReference type="InterPro" id="IPR036754">
    <property type="entry name" value="YbaK/aa-tRNA-synt-asso_dom_sf"/>
</dbReference>
<dbReference type="PANTHER" id="PTHR31423:SF3">
    <property type="entry name" value="PROLYL-TRNA SYNTHETASE ASSOCIATED DOMAIN-CONTAINING PROTEIN 1-RELATED"/>
    <property type="match status" value="1"/>
</dbReference>
<evidence type="ECO:0000313" key="4">
    <source>
        <dbReference type="EMBL" id="KAG6509062.1"/>
    </source>
</evidence>
<protein>
    <recommendedName>
        <fullName evidence="3">YbaK/aminoacyl-tRNA synthetase-associated domain-containing protein</fullName>
    </recommendedName>
</protein>
<gene>
    <name evidence="4" type="ORF">ZIOFF_034453</name>
</gene>
<reference evidence="4 5" key="1">
    <citation type="submission" date="2020-08" db="EMBL/GenBank/DDBJ databases">
        <title>Plant Genome Project.</title>
        <authorList>
            <person name="Zhang R.-G."/>
        </authorList>
    </citation>
    <scope>NUCLEOTIDE SEQUENCE [LARGE SCALE GENOMIC DNA]</scope>
    <source>
        <tissue evidence="4">Rhizome</tissue>
    </source>
</reference>
<dbReference type="FunFam" id="3.90.960.10:FF:000005">
    <property type="entry name" value="Putative prolyl-tRNA synthetase"/>
    <property type="match status" value="1"/>
</dbReference>
<accession>A0A8J5LDJ0</accession>
<sequence length="460" mass="49363">MVDEELFYLNRLKSNFGFMDIAAGFDVHRQVLHRNCNDSDSMEMALSLKHLSRDRSVRWGQARSKAEKVSPVIGSVTKRANYFDSYISLKDLTFARGASSEDSCKEDELLLLGFDGDGASDSKGDRFNNFCCWNLTFARGASSEDSCKEDELQLLEFDGDGAGDSKGDDSTSSVVGVLSTIGIGASSEDSCKEDELLLLEFDGDGAGDSKGNDSIPSVVGVLSSIGISACLERHRSPNWAVASALSSLSDSSPFARPTQSISPTARVSNRSSRVMRASQEARWGFGDVVEDGEVPEGGGDNASDDGVGSGAGAEEVVEDIRRVSSVSLSVAVSAMGYTKDQLLARLKELQIDFLCYDHPPVLAVEAQAKEVGHLGGALSKNLLLKDKKQRFYVVSALADTNVDLKVLSQRLGLGKGGLRMAPEEALQELLQVPLGCVTPFALINDSARSILQTVELTRYA</sequence>
<dbReference type="InterPro" id="IPR007214">
    <property type="entry name" value="YbaK/aa-tRNA-synth-assoc-dom"/>
</dbReference>
<dbReference type="GO" id="GO:0002161">
    <property type="term" value="F:aminoacyl-tRNA deacylase activity"/>
    <property type="evidence" value="ECO:0007669"/>
    <property type="project" value="InterPro"/>
</dbReference>
<dbReference type="Pfam" id="PF04073">
    <property type="entry name" value="tRNA_edit"/>
    <property type="match status" value="1"/>
</dbReference>
<feature type="region of interest" description="Disordered" evidence="2">
    <location>
        <begin position="249"/>
        <end position="273"/>
    </location>
</feature>
<dbReference type="EMBL" id="JACMSC010000009">
    <property type="protein sequence ID" value="KAG6509062.1"/>
    <property type="molecule type" value="Genomic_DNA"/>
</dbReference>
<dbReference type="AlphaFoldDB" id="A0A8J5LDJ0"/>
<evidence type="ECO:0000313" key="5">
    <source>
        <dbReference type="Proteomes" id="UP000734854"/>
    </source>
</evidence>
<dbReference type="Proteomes" id="UP000734854">
    <property type="component" value="Unassembled WGS sequence"/>
</dbReference>
<comment type="caution">
    <text evidence="4">The sequence shown here is derived from an EMBL/GenBank/DDBJ whole genome shotgun (WGS) entry which is preliminary data.</text>
</comment>
<feature type="region of interest" description="Disordered" evidence="2">
    <location>
        <begin position="287"/>
        <end position="310"/>
    </location>
</feature>
<dbReference type="SUPFAM" id="SSF55826">
    <property type="entry name" value="YbaK/ProRS associated domain"/>
    <property type="match status" value="1"/>
</dbReference>
<dbReference type="Gene3D" id="3.90.960.10">
    <property type="entry name" value="YbaK/aminoacyl-tRNA synthetase-associated domain"/>
    <property type="match status" value="1"/>
</dbReference>
<dbReference type="PANTHER" id="PTHR31423">
    <property type="entry name" value="YBAK DOMAIN-CONTAINING PROTEIN"/>
    <property type="match status" value="1"/>
</dbReference>
<evidence type="ECO:0000256" key="1">
    <source>
        <dbReference type="ARBA" id="ARBA00010201"/>
    </source>
</evidence>
<comment type="similarity">
    <text evidence="1">Belongs to the PRORSD1 family.</text>
</comment>
<dbReference type="InterPro" id="IPR040285">
    <property type="entry name" value="ProX/PRXD1"/>
</dbReference>
<proteinExistence type="inferred from homology"/>